<dbReference type="SUPFAM" id="SSF48264">
    <property type="entry name" value="Cytochrome P450"/>
    <property type="match status" value="1"/>
</dbReference>
<evidence type="ECO:0000313" key="9">
    <source>
        <dbReference type="EMBL" id="ESO95169.1"/>
    </source>
</evidence>
<dbReference type="InterPro" id="IPR002403">
    <property type="entry name" value="Cyt_P450_E_grp-IV"/>
</dbReference>
<comment type="cofactor">
    <cofactor evidence="7">
        <name>heme</name>
        <dbReference type="ChEBI" id="CHEBI:30413"/>
    </cofactor>
</comment>
<dbReference type="GO" id="GO:0004497">
    <property type="term" value="F:monooxygenase activity"/>
    <property type="evidence" value="ECO:0007669"/>
    <property type="project" value="UniProtKB-KW"/>
</dbReference>
<evidence type="ECO:0000256" key="6">
    <source>
        <dbReference type="ARBA" id="ARBA00023033"/>
    </source>
</evidence>
<dbReference type="Proteomes" id="UP000030746">
    <property type="component" value="Unassembled WGS sequence"/>
</dbReference>
<reference evidence="9 10" key="1">
    <citation type="journal article" date="2013" name="Nature">
        <title>Insights into bilaterian evolution from three spiralian genomes.</title>
        <authorList>
            <person name="Simakov O."/>
            <person name="Marletaz F."/>
            <person name="Cho S.J."/>
            <person name="Edsinger-Gonzales E."/>
            <person name="Havlak P."/>
            <person name="Hellsten U."/>
            <person name="Kuo D.H."/>
            <person name="Larsson T."/>
            <person name="Lv J."/>
            <person name="Arendt D."/>
            <person name="Savage R."/>
            <person name="Osoegawa K."/>
            <person name="de Jong P."/>
            <person name="Grimwood J."/>
            <person name="Chapman J.A."/>
            <person name="Shapiro H."/>
            <person name="Aerts A."/>
            <person name="Otillar R.P."/>
            <person name="Terry A.Y."/>
            <person name="Boore J.L."/>
            <person name="Grigoriev I.V."/>
            <person name="Lindberg D.R."/>
            <person name="Seaver E.C."/>
            <person name="Weisblat D.A."/>
            <person name="Putnam N.H."/>
            <person name="Rokhsar D.S."/>
        </authorList>
    </citation>
    <scope>NUCLEOTIDE SEQUENCE [LARGE SCALE GENOMIC DNA]</scope>
</reference>
<dbReference type="PANTHER" id="PTHR24286:SF384">
    <property type="entry name" value="P450, PUTATIVE (EUROFUNG)-RELATED"/>
    <property type="match status" value="1"/>
</dbReference>
<evidence type="ECO:0000256" key="1">
    <source>
        <dbReference type="ARBA" id="ARBA00010617"/>
    </source>
</evidence>
<feature type="binding site" description="axial binding residue" evidence="7">
    <location>
        <position position="432"/>
    </location>
    <ligand>
        <name>heme</name>
        <dbReference type="ChEBI" id="CHEBI:30413"/>
    </ligand>
    <ligandPart>
        <name>Fe</name>
        <dbReference type="ChEBI" id="CHEBI:18248"/>
    </ligandPart>
</feature>
<evidence type="ECO:0000256" key="5">
    <source>
        <dbReference type="ARBA" id="ARBA00023004"/>
    </source>
</evidence>
<dbReference type="GO" id="GO:0034653">
    <property type="term" value="P:retinoic acid catabolic process"/>
    <property type="evidence" value="ECO:0007669"/>
    <property type="project" value="UniProtKB-ARBA"/>
</dbReference>
<keyword evidence="3 7" id="KW-0479">Metal-binding</keyword>
<dbReference type="OMA" id="MIIHSTR"/>
<gene>
    <name evidence="9" type="ORF">LOTGIDRAFT_189041</name>
</gene>
<accession>V4C129</accession>
<dbReference type="AlphaFoldDB" id="V4C129"/>
<organism evidence="9 10">
    <name type="scientific">Lottia gigantea</name>
    <name type="common">Giant owl limpet</name>
    <dbReference type="NCBI Taxonomy" id="225164"/>
    <lineage>
        <taxon>Eukaryota</taxon>
        <taxon>Metazoa</taxon>
        <taxon>Spiralia</taxon>
        <taxon>Lophotrochozoa</taxon>
        <taxon>Mollusca</taxon>
        <taxon>Gastropoda</taxon>
        <taxon>Patellogastropoda</taxon>
        <taxon>Lottioidea</taxon>
        <taxon>Lottiidae</taxon>
        <taxon>Lottia</taxon>
    </lineage>
</organism>
<dbReference type="KEGG" id="lgi:LOTGIDRAFT_189041"/>
<evidence type="ECO:0000256" key="8">
    <source>
        <dbReference type="RuleBase" id="RU000461"/>
    </source>
</evidence>
<dbReference type="InterPro" id="IPR036396">
    <property type="entry name" value="Cyt_P450_sf"/>
</dbReference>
<sequence length="493" mass="55119">MDMSNVTISNNLPTEILKYLSPAISPTVLIVVSWKLWNIYYNVSKDPTLSLPLPPGSLGIPLLGETISFIISGANFFRSRKKFYGDIFKTHILGNPTIRVSGPQNVRTILMGENSLVTTYWPTSVRMLMGDGAVSHAVGATHKLRRKALLKAFSHNALSSYVPVIQQVVQQFIRKWCHEGYVFGYPECKRMTFKVACQILVGFDMVQSEHQKLLTVFRVFLDNLFSLPLNIPGTGLSKGMKARKVLLAKIEECIKDKYKKSGADFKDAMMLMMDMSDDEKLNLEELKDVGLELLFAGHATCASAAASLLSQLAKNKSVVDKIAGELLEYGLDEDTKKITLDDINKLTYVSNVVKETLRISPPVGAGFRKVIKSFELDGYQIPKGWTLAYSIRETQEAAEVFNHGEKFAPERWNSIKDEKFSYLPFGGGGRACVGKELAKLVLKIFAIELSRSCKWRLLNESAKINYLPVPHASDGLPIEFSQIITNRPRAFTF</sequence>
<keyword evidence="5 7" id="KW-0408">Iron</keyword>
<evidence type="ECO:0000256" key="3">
    <source>
        <dbReference type="ARBA" id="ARBA00022723"/>
    </source>
</evidence>
<evidence type="ECO:0000256" key="2">
    <source>
        <dbReference type="ARBA" id="ARBA00022617"/>
    </source>
</evidence>
<dbReference type="PANTHER" id="PTHR24286">
    <property type="entry name" value="CYTOCHROME P450 26"/>
    <property type="match status" value="1"/>
</dbReference>
<protein>
    <submittedName>
        <fullName evidence="9">Uncharacterized protein</fullName>
    </submittedName>
</protein>
<evidence type="ECO:0000256" key="4">
    <source>
        <dbReference type="ARBA" id="ARBA00023002"/>
    </source>
</evidence>
<name>V4C129_LOTGI</name>
<dbReference type="PRINTS" id="PR00385">
    <property type="entry name" value="P450"/>
</dbReference>
<proteinExistence type="inferred from homology"/>
<dbReference type="InterPro" id="IPR017972">
    <property type="entry name" value="Cyt_P450_CS"/>
</dbReference>
<dbReference type="GeneID" id="20244828"/>
<evidence type="ECO:0000256" key="7">
    <source>
        <dbReference type="PIRSR" id="PIRSR602403-1"/>
    </source>
</evidence>
<dbReference type="InterPro" id="IPR001128">
    <property type="entry name" value="Cyt_P450"/>
</dbReference>
<dbReference type="RefSeq" id="XP_009054356.1">
    <property type="nucleotide sequence ID" value="XM_009056108.1"/>
</dbReference>
<keyword evidence="4 8" id="KW-0560">Oxidoreductase</keyword>
<dbReference type="PRINTS" id="PR00465">
    <property type="entry name" value="EP450IV"/>
</dbReference>
<dbReference type="GO" id="GO:0016125">
    <property type="term" value="P:sterol metabolic process"/>
    <property type="evidence" value="ECO:0007669"/>
    <property type="project" value="TreeGrafter"/>
</dbReference>
<dbReference type="GO" id="GO:0005506">
    <property type="term" value="F:iron ion binding"/>
    <property type="evidence" value="ECO:0007669"/>
    <property type="project" value="InterPro"/>
</dbReference>
<dbReference type="OrthoDB" id="1372046at2759"/>
<keyword evidence="6 8" id="KW-0503">Monooxygenase</keyword>
<keyword evidence="2 7" id="KW-0349">Heme</keyword>
<evidence type="ECO:0000313" key="10">
    <source>
        <dbReference type="Proteomes" id="UP000030746"/>
    </source>
</evidence>
<dbReference type="EMBL" id="KB201701">
    <property type="protein sequence ID" value="ESO95169.1"/>
    <property type="molecule type" value="Genomic_DNA"/>
</dbReference>
<dbReference type="GO" id="GO:0016705">
    <property type="term" value="F:oxidoreductase activity, acting on paired donors, with incorporation or reduction of molecular oxygen"/>
    <property type="evidence" value="ECO:0007669"/>
    <property type="project" value="InterPro"/>
</dbReference>
<dbReference type="HOGENOM" id="CLU_001570_15_6_1"/>
<dbReference type="Gene3D" id="1.10.630.10">
    <property type="entry name" value="Cytochrome P450"/>
    <property type="match status" value="1"/>
</dbReference>
<dbReference type="CTD" id="20244828"/>
<dbReference type="PROSITE" id="PS00086">
    <property type="entry name" value="CYTOCHROME_P450"/>
    <property type="match status" value="1"/>
</dbReference>
<comment type="similarity">
    <text evidence="1 8">Belongs to the cytochrome P450 family.</text>
</comment>
<dbReference type="STRING" id="225164.V4C129"/>
<dbReference type="Pfam" id="PF00067">
    <property type="entry name" value="p450"/>
    <property type="match status" value="1"/>
</dbReference>
<keyword evidence="10" id="KW-1185">Reference proteome</keyword>
<dbReference type="GO" id="GO:0020037">
    <property type="term" value="F:heme binding"/>
    <property type="evidence" value="ECO:0007669"/>
    <property type="project" value="InterPro"/>
</dbReference>